<dbReference type="RefSeq" id="WP_263720451.1">
    <property type="nucleotide sequence ID" value="NZ_JAOWLA010000003.1"/>
</dbReference>
<dbReference type="EMBL" id="JAOWLA010000003">
    <property type="protein sequence ID" value="MCV2863983.1"/>
    <property type="molecule type" value="Genomic_DNA"/>
</dbReference>
<evidence type="ECO:0000313" key="3">
    <source>
        <dbReference type="Proteomes" id="UP001652503"/>
    </source>
</evidence>
<name>A0ABT2YYM8_9RHOB</name>
<feature type="signal peptide" evidence="1">
    <location>
        <begin position="1"/>
        <end position="20"/>
    </location>
</feature>
<dbReference type="InterPro" id="IPR036249">
    <property type="entry name" value="Thioredoxin-like_sf"/>
</dbReference>
<sequence length="108" mass="11170">MSAATATVCLSCAPAQEAFASALEAALASASLPIAVRTTECMSGCTRAPTLAFRAPGKTAYLFGDITTRDLPELVVFARMYLASADGTFEDARPLGALRTKAIARIPG</sequence>
<proteinExistence type="predicted"/>
<dbReference type="InterPro" id="IPR012863">
    <property type="entry name" value="DUF1636"/>
</dbReference>
<gene>
    <name evidence="2" type="ORF">OE647_04420</name>
</gene>
<dbReference type="Proteomes" id="UP001652503">
    <property type="component" value="Unassembled WGS sequence"/>
</dbReference>
<comment type="caution">
    <text evidence="2">The sequence shown here is derived from an EMBL/GenBank/DDBJ whole genome shotgun (WGS) entry which is preliminary data.</text>
</comment>
<dbReference type="SUPFAM" id="SSF52833">
    <property type="entry name" value="Thioredoxin-like"/>
    <property type="match status" value="1"/>
</dbReference>
<organism evidence="2 3">
    <name type="scientific">Albidovulum sediminicola</name>
    <dbReference type="NCBI Taxonomy" id="2984331"/>
    <lineage>
        <taxon>Bacteria</taxon>
        <taxon>Pseudomonadati</taxon>
        <taxon>Pseudomonadota</taxon>
        <taxon>Alphaproteobacteria</taxon>
        <taxon>Rhodobacterales</taxon>
        <taxon>Paracoccaceae</taxon>
        <taxon>Albidovulum</taxon>
    </lineage>
</organism>
<dbReference type="Pfam" id="PF07845">
    <property type="entry name" value="DUF1636"/>
    <property type="match status" value="1"/>
</dbReference>
<accession>A0ABT2YYM8</accession>
<feature type="chain" id="PRO_5046507994" evidence="1">
    <location>
        <begin position="21"/>
        <end position="108"/>
    </location>
</feature>
<keyword evidence="3" id="KW-1185">Reference proteome</keyword>
<keyword evidence="1" id="KW-0732">Signal</keyword>
<reference evidence="2 3" key="1">
    <citation type="submission" date="2022-10" db="EMBL/GenBank/DDBJ databases">
        <title>Defluviimonas sp. nov., isolated from ocean surface water.</title>
        <authorList>
            <person name="He W."/>
            <person name="Wang L."/>
            <person name="Zhang D.-F."/>
        </authorList>
    </citation>
    <scope>NUCLEOTIDE SEQUENCE [LARGE SCALE GENOMIC DNA]</scope>
    <source>
        <strain evidence="2 3">WL0075</strain>
    </source>
</reference>
<protein>
    <submittedName>
        <fullName evidence="2">DUF1636 domain-containing protein</fullName>
    </submittedName>
</protein>
<evidence type="ECO:0000256" key="1">
    <source>
        <dbReference type="SAM" id="SignalP"/>
    </source>
</evidence>
<evidence type="ECO:0000313" key="2">
    <source>
        <dbReference type="EMBL" id="MCV2863983.1"/>
    </source>
</evidence>